<feature type="region of interest" description="Disordered" evidence="2">
    <location>
        <begin position="336"/>
        <end position="364"/>
    </location>
</feature>
<accession>A0A914H0G7</accession>
<dbReference type="Proteomes" id="UP000887572">
    <property type="component" value="Unplaced"/>
</dbReference>
<evidence type="ECO:0000313" key="3">
    <source>
        <dbReference type="Proteomes" id="UP000887572"/>
    </source>
</evidence>
<feature type="compositionally biased region" description="Basic and acidic residues" evidence="2">
    <location>
        <begin position="350"/>
        <end position="364"/>
    </location>
</feature>
<sequence length="364" mass="40296">MSYPYQTVYTWPPFNDRANQAYLYGNIQMLPAVSQNTQLFDYSPSVGQHTRNFHTEWQRYVAQLEQDKRSILERNVQLEAENAALKAEISQLEGKNNEMTSRDNSGWPTNCFSAGPNFAERGERSNESQRPSEQQMHVISKECELLLPQGIDVGGTVNDQLAIGICRNSPQLIANLANQPDDDDHIRHIVSILEKHSPRKKRLESLSLVAKSLGEDSGGGDGEEGAIECIGIVKMATSLFTAADTAFPPPPITPPPPTERPLIATKMFTTTTVAAAAATTTDENAYEQRLPNNPSDDSEEIVFVDDICRSKWLPSMTKREPPTEGEEIVLGNEGEEEEAIAVRSQAAEVHPVEPQKLKKEPGLI</sequence>
<proteinExistence type="predicted"/>
<organism evidence="3 4">
    <name type="scientific">Globodera rostochiensis</name>
    <name type="common">Golden nematode worm</name>
    <name type="synonym">Heterodera rostochiensis</name>
    <dbReference type="NCBI Taxonomy" id="31243"/>
    <lineage>
        <taxon>Eukaryota</taxon>
        <taxon>Metazoa</taxon>
        <taxon>Ecdysozoa</taxon>
        <taxon>Nematoda</taxon>
        <taxon>Chromadorea</taxon>
        <taxon>Rhabditida</taxon>
        <taxon>Tylenchina</taxon>
        <taxon>Tylenchomorpha</taxon>
        <taxon>Tylenchoidea</taxon>
        <taxon>Heteroderidae</taxon>
        <taxon>Heteroderinae</taxon>
        <taxon>Globodera</taxon>
    </lineage>
</organism>
<reference evidence="4" key="1">
    <citation type="submission" date="2022-11" db="UniProtKB">
        <authorList>
            <consortium name="WormBaseParasite"/>
        </authorList>
    </citation>
    <scope>IDENTIFICATION</scope>
</reference>
<evidence type="ECO:0000313" key="4">
    <source>
        <dbReference type="WBParaSite" id="Gr19_v10_g1304.t1"/>
    </source>
</evidence>
<protein>
    <submittedName>
        <fullName evidence="4">Uncharacterized protein</fullName>
    </submittedName>
</protein>
<dbReference type="WBParaSite" id="Gr19_v10_g1304.t1">
    <property type="protein sequence ID" value="Gr19_v10_g1304.t1"/>
    <property type="gene ID" value="Gr19_v10_g1304"/>
</dbReference>
<keyword evidence="3" id="KW-1185">Reference proteome</keyword>
<evidence type="ECO:0000256" key="2">
    <source>
        <dbReference type="SAM" id="MobiDB-lite"/>
    </source>
</evidence>
<dbReference type="AlphaFoldDB" id="A0A914H0G7"/>
<keyword evidence="1" id="KW-0175">Coiled coil</keyword>
<name>A0A914H0G7_GLORO</name>
<evidence type="ECO:0000256" key="1">
    <source>
        <dbReference type="SAM" id="Coils"/>
    </source>
</evidence>
<feature type="coiled-coil region" evidence="1">
    <location>
        <begin position="61"/>
        <end position="102"/>
    </location>
</feature>